<name>A0ABR2U9R0_9ROSI</name>
<dbReference type="Proteomes" id="UP001396334">
    <property type="component" value="Unassembled WGS sequence"/>
</dbReference>
<dbReference type="EMBL" id="JBBPBN010000001">
    <property type="protein sequence ID" value="KAK9046189.1"/>
    <property type="molecule type" value="Genomic_DNA"/>
</dbReference>
<organism evidence="1 2">
    <name type="scientific">Hibiscus sabdariffa</name>
    <name type="common">roselle</name>
    <dbReference type="NCBI Taxonomy" id="183260"/>
    <lineage>
        <taxon>Eukaryota</taxon>
        <taxon>Viridiplantae</taxon>
        <taxon>Streptophyta</taxon>
        <taxon>Embryophyta</taxon>
        <taxon>Tracheophyta</taxon>
        <taxon>Spermatophyta</taxon>
        <taxon>Magnoliopsida</taxon>
        <taxon>eudicotyledons</taxon>
        <taxon>Gunneridae</taxon>
        <taxon>Pentapetalae</taxon>
        <taxon>rosids</taxon>
        <taxon>malvids</taxon>
        <taxon>Malvales</taxon>
        <taxon>Malvaceae</taxon>
        <taxon>Malvoideae</taxon>
        <taxon>Hibiscus</taxon>
    </lineage>
</organism>
<comment type="caution">
    <text evidence="1">The sequence shown here is derived from an EMBL/GenBank/DDBJ whole genome shotgun (WGS) entry which is preliminary data.</text>
</comment>
<gene>
    <name evidence="1" type="ORF">V6N11_052087</name>
</gene>
<keyword evidence="2" id="KW-1185">Reference proteome</keyword>
<proteinExistence type="predicted"/>
<evidence type="ECO:0000313" key="1">
    <source>
        <dbReference type="EMBL" id="KAK9046189.1"/>
    </source>
</evidence>
<protein>
    <submittedName>
        <fullName evidence="1">Uncharacterized protein</fullName>
    </submittedName>
</protein>
<sequence length="169" mass="18324">MIYLSPRFGSPNDGPDEALLLLGRVVAGPERSWAWSRKACSTVAGFVTGRRAHANWTRTRDRVVTCSYPSRVAAGPGVQGPGFHLSPSLATVLFPVAFQIAPDLDLKGFSLHFKTWNNRGSGQIATFSGVFHSKKYSTGEIGVRSLADFCNCDALLILGQIFCENTFQG</sequence>
<reference evidence="1 2" key="1">
    <citation type="journal article" date="2024" name="G3 (Bethesda)">
        <title>Genome assembly of Hibiscus sabdariffa L. provides insights into metabolisms of medicinal natural products.</title>
        <authorList>
            <person name="Kim T."/>
        </authorList>
    </citation>
    <scope>NUCLEOTIDE SEQUENCE [LARGE SCALE GENOMIC DNA]</scope>
    <source>
        <strain evidence="1">TK-2024</strain>
        <tissue evidence="1">Old leaves</tissue>
    </source>
</reference>
<evidence type="ECO:0000313" key="2">
    <source>
        <dbReference type="Proteomes" id="UP001396334"/>
    </source>
</evidence>
<accession>A0ABR2U9R0</accession>